<protein>
    <recommendedName>
        <fullName evidence="1">Transposase for insertion sequence element IS21-like C-terminal domain-containing protein</fullName>
    </recommendedName>
</protein>
<evidence type="ECO:0000259" key="1">
    <source>
        <dbReference type="Pfam" id="PF22483"/>
    </source>
</evidence>
<sequence length="79" mass="8682">MQVTLSAGHVRIFHAGSLVAEHVEATGRHRRLTDPSHFMGVAGVGGPVRRLRSDEEAVARVPDLLRPLTEYEQLAGGRW</sequence>
<evidence type="ECO:0000313" key="2">
    <source>
        <dbReference type="EMBL" id="MET3588881.1"/>
    </source>
</evidence>
<gene>
    <name evidence="2" type="ORF">ABID21_005021</name>
</gene>
<accession>A0ABV2HEC9</accession>
<dbReference type="InterPro" id="IPR054353">
    <property type="entry name" value="IstA-like_C"/>
</dbReference>
<proteinExistence type="predicted"/>
<reference evidence="2 3" key="1">
    <citation type="submission" date="2024-06" db="EMBL/GenBank/DDBJ databases">
        <title>Genomic Encyclopedia of Type Strains, Phase IV (KMG-IV): sequencing the most valuable type-strain genomes for metagenomic binning, comparative biology and taxonomic classification.</title>
        <authorList>
            <person name="Goeker M."/>
        </authorList>
    </citation>
    <scope>NUCLEOTIDE SEQUENCE [LARGE SCALE GENOMIC DNA]</scope>
    <source>
        <strain evidence="2 3">DSM 105042</strain>
    </source>
</reference>
<feature type="domain" description="Transposase for insertion sequence element IS21-like C-terminal" evidence="1">
    <location>
        <begin position="2"/>
        <end position="34"/>
    </location>
</feature>
<keyword evidence="3" id="KW-1185">Reference proteome</keyword>
<organism evidence="2 3">
    <name type="scientific">Pseudorhizobium tarimense</name>
    <dbReference type="NCBI Taxonomy" id="1079109"/>
    <lineage>
        <taxon>Bacteria</taxon>
        <taxon>Pseudomonadati</taxon>
        <taxon>Pseudomonadota</taxon>
        <taxon>Alphaproteobacteria</taxon>
        <taxon>Hyphomicrobiales</taxon>
        <taxon>Rhizobiaceae</taxon>
        <taxon>Rhizobium/Agrobacterium group</taxon>
        <taxon>Pseudorhizobium</taxon>
    </lineage>
</organism>
<dbReference type="Pfam" id="PF22483">
    <property type="entry name" value="Mu-transpos_C_2"/>
    <property type="match status" value="1"/>
</dbReference>
<dbReference type="Proteomes" id="UP001549031">
    <property type="component" value="Unassembled WGS sequence"/>
</dbReference>
<evidence type="ECO:0000313" key="3">
    <source>
        <dbReference type="Proteomes" id="UP001549031"/>
    </source>
</evidence>
<dbReference type="EMBL" id="JBEPLJ010000041">
    <property type="protein sequence ID" value="MET3588881.1"/>
    <property type="molecule type" value="Genomic_DNA"/>
</dbReference>
<name>A0ABV2HEC9_9HYPH</name>
<comment type="caution">
    <text evidence="2">The sequence shown here is derived from an EMBL/GenBank/DDBJ whole genome shotgun (WGS) entry which is preliminary data.</text>
</comment>